<dbReference type="InterPro" id="IPR048472">
    <property type="entry name" value="DNA_pol_IIIA_C"/>
</dbReference>
<evidence type="ECO:0000259" key="13">
    <source>
        <dbReference type="PROSITE" id="PS50819"/>
    </source>
</evidence>
<dbReference type="InterPro" id="IPR004013">
    <property type="entry name" value="PHP_dom"/>
</dbReference>
<protein>
    <recommendedName>
        <fullName evidence="3">DNA polymerase III subunit alpha</fullName>
        <ecNumber evidence="2">2.7.7.7</ecNumber>
    </recommendedName>
</protein>
<dbReference type="GO" id="GO:0004519">
    <property type="term" value="F:endonuclease activity"/>
    <property type="evidence" value="ECO:0007669"/>
    <property type="project" value="InterPro"/>
</dbReference>
<dbReference type="InterPro" id="IPR006141">
    <property type="entry name" value="Intein_N"/>
</dbReference>
<dbReference type="SMART" id="SM00305">
    <property type="entry name" value="HintC"/>
    <property type="match status" value="1"/>
</dbReference>
<dbReference type="Gene3D" id="3.10.28.10">
    <property type="entry name" value="Homing endonucleases"/>
    <property type="match status" value="1"/>
</dbReference>
<keyword evidence="15" id="KW-1185">Reference proteome</keyword>
<dbReference type="Pfam" id="PF01336">
    <property type="entry name" value="tRNA_anti-codon"/>
    <property type="match status" value="1"/>
</dbReference>
<dbReference type="InterPro" id="IPR016195">
    <property type="entry name" value="Pol/histidinol_Pase-like"/>
</dbReference>
<dbReference type="InterPro" id="IPR027434">
    <property type="entry name" value="Homing_endonucl"/>
</dbReference>
<dbReference type="InterPro" id="IPR041931">
    <property type="entry name" value="DNA_pol3_alpha_thumb_dom"/>
</dbReference>
<evidence type="ECO:0000313" key="14">
    <source>
        <dbReference type="EMBL" id="NVZ08789.1"/>
    </source>
</evidence>
<dbReference type="PRINTS" id="PR00379">
    <property type="entry name" value="INTEIN"/>
</dbReference>
<evidence type="ECO:0000313" key="15">
    <source>
        <dbReference type="Proteomes" id="UP000592294"/>
    </source>
</evidence>
<dbReference type="InterPro" id="IPR049821">
    <property type="entry name" value="PolIIIA_DnaE1_PHP"/>
</dbReference>
<dbReference type="PANTHER" id="PTHR32294:SF0">
    <property type="entry name" value="DNA POLYMERASE III SUBUNIT ALPHA"/>
    <property type="match status" value="1"/>
</dbReference>
<dbReference type="PROSITE" id="PS50817">
    <property type="entry name" value="INTEIN_N_TER"/>
    <property type="match status" value="1"/>
</dbReference>
<keyword evidence="9" id="KW-0239">DNA-directed DNA polymerase</keyword>
<keyword evidence="5 14" id="KW-0808">Transferase</keyword>
<evidence type="ECO:0000256" key="5">
    <source>
        <dbReference type="ARBA" id="ARBA00022679"/>
    </source>
</evidence>
<feature type="compositionally biased region" description="Pro residues" evidence="12">
    <location>
        <begin position="1629"/>
        <end position="1640"/>
    </location>
</feature>
<dbReference type="InterPro" id="IPR006142">
    <property type="entry name" value="INTEIN"/>
</dbReference>
<organism evidence="14 15">
    <name type="scientific">Allochromatium humboldtianum</name>
    <dbReference type="NCBI Taxonomy" id="504901"/>
    <lineage>
        <taxon>Bacteria</taxon>
        <taxon>Pseudomonadati</taxon>
        <taxon>Pseudomonadota</taxon>
        <taxon>Gammaproteobacteria</taxon>
        <taxon>Chromatiales</taxon>
        <taxon>Chromatiaceae</taxon>
        <taxon>Allochromatium</taxon>
    </lineage>
</organism>
<evidence type="ECO:0000256" key="2">
    <source>
        <dbReference type="ARBA" id="ARBA00012417"/>
    </source>
</evidence>
<keyword evidence="10" id="KW-0651">Protein splicing</keyword>
<name>A0A850R2D7_9GAMM</name>
<dbReference type="Pfam" id="PF14579">
    <property type="entry name" value="HHH_6"/>
    <property type="match status" value="1"/>
</dbReference>
<dbReference type="FunFam" id="1.10.10.1600:FF:000001">
    <property type="entry name" value="DNA polymerase III subunit alpha"/>
    <property type="match status" value="1"/>
</dbReference>
<dbReference type="CDD" id="cd04485">
    <property type="entry name" value="DnaE_OBF"/>
    <property type="match status" value="1"/>
</dbReference>
<dbReference type="Proteomes" id="UP000592294">
    <property type="component" value="Unassembled WGS sequence"/>
</dbReference>
<evidence type="ECO:0000256" key="1">
    <source>
        <dbReference type="ARBA" id="ARBA00004496"/>
    </source>
</evidence>
<dbReference type="GO" id="GO:0016539">
    <property type="term" value="P:intein-mediated protein splicing"/>
    <property type="evidence" value="ECO:0007669"/>
    <property type="project" value="InterPro"/>
</dbReference>
<dbReference type="Pfam" id="PF07733">
    <property type="entry name" value="DNA_pol3_alpha"/>
    <property type="match status" value="1"/>
</dbReference>
<evidence type="ECO:0000256" key="6">
    <source>
        <dbReference type="ARBA" id="ARBA00022695"/>
    </source>
</evidence>
<gene>
    <name evidence="14" type="primary">dnaE</name>
    <name evidence="14" type="ORF">HW932_05895</name>
</gene>
<dbReference type="NCBIfam" id="NF004226">
    <property type="entry name" value="PRK05673.1"/>
    <property type="match status" value="1"/>
</dbReference>
<dbReference type="Pfam" id="PF02811">
    <property type="entry name" value="PHP"/>
    <property type="match status" value="1"/>
</dbReference>
<dbReference type="SMART" id="SM00306">
    <property type="entry name" value="HintN"/>
    <property type="match status" value="1"/>
</dbReference>
<keyword evidence="6 14" id="KW-0548">Nucleotidyltransferase</keyword>
<dbReference type="CDD" id="cd07433">
    <property type="entry name" value="PHP_PolIIIA_DnaE1"/>
    <property type="match status" value="1"/>
</dbReference>
<keyword evidence="8" id="KW-0068">Autocatalytic cleavage</keyword>
<dbReference type="InterPro" id="IPR003587">
    <property type="entry name" value="Hint_dom_N"/>
</dbReference>
<evidence type="ECO:0000256" key="10">
    <source>
        <dbReference type="ARBA" id="ARBA00023000"/>
    </source>
</evidence>
<evidence type="ECO:0000256" key="3">
    <source>
        <dbReference type="ARBA" id="ARBA00019114"/>
    </source>
</evidence>
<dbReference type="InterPro" id="IPR040982">
    <property type="entry name" value="DNA_pol3_finger"/>
</dbReference>
<comment type="subcellular location">
    <subcellularLocation>
        <location evidence="1">Cytoplasm</location>
    </subcellularLocation>
</comment>
<dbReference type="GO" id="GO:0008408">
    <property type="term" value="F:3'-5' exonuclease activity"/>
    <property type="evidence" value="ECO:0007669"/>
    <property type="project" value="InterPro"/>
</dbReference>
<reference evidence="14 15" key="1">
    <citation type="submission" date="2020-06" db="EMBL/GenBank/DDBJ databases">
        <title>Whole-genome sequence of Allochromatium humboldtianum DSM 21881, type strain.</title>
        <authorList>
            <person name="Kyndt J.A."/>
            <person name="Meyer T.E."/>
        </authorList>
    </citation>
    <scope>NUCLEOTIDE SEQUENCE [LARGE SCALE GENOMIC DNA]</scope>
    <source>
        <strain evidence="14 15">DSM 21881</strain>
    </source>
</reference>
<dbReference type="InterPro" id="IPR004860">
    <property type="entry name" value="LAGLIDADG_dom"/>
</dbReference>
<dbReference type="SUPFAM" id="SSF55608">
    <property type="entry name" value="Homing endonucleases"/>
    <property type="match status" value="1"/>
</dbReference>
<sequence length="1640" mass="183102">MDPTFVHLHLHSEYSLVDGLVRIKPLVKAVAAAGMPAVAVTDQGNLFSLVRFYKAAVGAGVKPIAGADLWVRNPEDANHPHRLVLLAQDEPGYRNLTRLISRGFVEGQHLGVAQVERDWVLEAHQGLIALSGGPRGDVAEALLKGRPEIAGQRLDAWLSVFEDRYYLELMRTGRPQEGELVEASVDLAIRRGVPVVATNDVRFLAAGDFEAHEARVCIHQGRTLDDPRRPRDYSEEQYLRTPAEMAELFADLPEALENTVEIAKRCNLELRLGKNYLPVFPVPEGMTTDSFFAEQSRRGLEWRLERILDRAAPEYAERCRVYEERLETELAVIIQMGFPGYFLIVADFIQWAKDNGIPVGPGRGSGAGSLVAYALKITDLDPIEHELLFERFLNPERVSMPDFDIDFCMEGRDRVIDYVARKYGREAVSQIITFGTMAAKAVVRDVGRVMGHPYGFVDKIAKMVPFELGMTLDKALKESEDLKRAYDQDEEVRAILDMARKLEGLTRNAGKHAGGVVIAPTVLTDFAPLYCEPGGVNLVTQYDKDDVEQVGLVKFDFLGLRTLTIIDWALKTINAGRAAKGEPPLDIERIDPRDQEAFDLLKRCETTAVFQLESRGMKELIKKLQPDCFDEITALVALFRPGPLQSGMVDDFIERKHGRAEVAYPHPDLEPILKPTYGIILYQEQVMQIAQVLGGYTLGGADLLRRAMGKKKPEEMAKQRETFEQGALARGIDGQLASHVFDLMEYFSGYGFNRCVVGDTLVADPATGERRKVKEIYRNGIASVASLMPDHRMGRSSVVQVMENGIKPVFRLRTSLGKTLRATGNHPLLTASGWKRLDELKEGDRIASPSRLPIEGQERWPEHELITLGWVLSEGNTCHPSGFYFYNKDEVARDDFLAAASAFPDTQPTVRLRPERADTWCVYVGTGRDTRIRVGGGHSFTSRSGARLWLEELGMIGHKAPDKHFPAGVFRLDNACLAVLLGRLWSGDGYIAGASRNNMTPYLASASQRLASETQHLLLRLGIVSRLTEKRFPYKDGRIGYTLYLVGRRSIETFVQVIGPHLVGRNVQLNYLCDYLAQTPADRESIDTLPFEINETIRRYKDISGLTWSQVAGGSGVTVSINGFYGSERNRAPRRGFRRATIRKLADFFGADDLRQAADAEIFWERIVAIEPDGAAMTYDLEVDHTHNFVADDIIVHNSHSAAYALVSYQTLWLKAHYPAAFMAAVLSADMDNTDKVVTLIDECRTMKLRVEPPAINRSDYHFTIADDKTVVYGLGAVKGVGESAIEAMLEARRAGGPFRDLWDFCGRIDLQRVNRRVLESLVRAGALDELGPNRATLMAHLPLALKAAEQYHSTRAAGQVDLFGALEPSGPPTPDPQLARETLADWEDEQRLQGEKETLGLYLTGHPIDRYEDELKAMGGARIARLLETDRELGRRDRRDREKRTVVGLVVGVRHGKTQRGRMGSVVLDDRTGRIEATVFSELYEQARHLLVADQILSITGALNFDEFRDAWSLRADSVRTFEEARATAADHLLLTLDLSDPAVHARGLERVEELRAVLLAHRDTARETSVPIRLIYRRPGAVGELMLGSAWRVRPADALLKQLRQLLGAESVRVSYERPVQQAPMPDLQPPPRLRAVS</sequence>
<dbReference type="SMART" id="SM00481">
    <property type="entry name" value="POLIIIAc"/>
    <property type="match status" value="1"/>
</dbReference>
<dbReference type="Pfam" id="PF14890">
    <property type="entry name" value="Intein_splicing"/>
    <property type="match status" value="1"/>
</dbReference>
<dbReference type="SUPFAM" id="SSF51294">
    <property type="entry name" value="Hedgehog/intein (Hint) domain"/>
    <property type="match status" value="1"/>
</dbReference>
<dbReference type="SUPFAM" id="SSF89550">
    <property type="entry name" value="PHP domain-like"/>
    <property type="match status" value="1"/>
</dbReference>
<dbReference type="Gene3D" id="1.10.150.870">
    <property type="match status" value="1"/>
</dbReference>
<proteinExistence type="predicted"/>
<evidence type="ECO:0000256" key="7">
    <source>
        <dbReference type="ARBA" id="ARBA00022705"/>
    </source>
</evidence>
<dbReference type="PROSITE" id="PS50819">
    <property type="entry name" value="INTEIN_ENDONUCLEASE"/>
    <property type="match status" value="1"/>
</dbReference>
<dbReference type="Pfam" id="PF20914">
    <property type="entry name" value="DNA_pol_IIIA_C"/>
    <property type="match status" value="1"/>
</dbReference>
<dbReference type="InterPro" id="IPR029460">
    <property type="entry name" value="DNAPol_HHH"/>
</dbReference>
<dbReference type="InterPro" id="IPR036844">
    <property type="entry name" value="Hint_dom_sf"/>
</dbReference>
<keyword evidence="4" id="KW-0963">Cytoplasm</keyword>
<keyword evidence="7" id="KW-0235">DNA replication</keyword>
<evidence type="ECO:0000256" key="4">
    <source>
        <dbReference type="ARBA" id="ARBA00022490"/>
    </source>
</evidence>
<dbReference type="GO" id="GO:0006260">
    <property type="term" value="P:DNA replication"/>
    <property type="evidence" value="ECO:0007669"/>
    <property type="project" value="UniProtKB-KW"/>
</dbReference>
<evidence type="ECO:0000256" key="11">
    <source>
        <dbReference type="ARBA" id="ARBA00049244"/>
    </source>
</evidence>
<dbReference type="InterPro" id="IPR004805">
    <property type="entry name" value="DnaE2/DnaE/PolC"/>
</dbReference>
<dbReference type="InterPro" id="IPR004365">
    <property type="entry name" value="NA-bd_OB_tRNA"/>
</dbReference>
<dbReference type="Pfam" id="PF14528">
    <property type="entry name" value="LAGLIDADG_3"/>
    <property type="match status" value="1"/>
</dbReference>
<dbReference type="Gene3D" id="2.170.16.10">
    <property type="entry name" value="Hedgehog/Intein (Hint) domain"/>
    <property type="match status" value="1"/>
</dbReference>
<evidence type="ECO:0000256" key="12">
    <source>
        <dbReference type="SAM" id="MobiDB-lite"/>
    </source>
</evidence>
<dbReference type="PROSITE" id="PS50818">
    <property type="entry name" value="INTEIN_C_TER"/>
    <property type="match status" value="1"/>
</dbReference>
<dbReference type="EC" id="2.7.7.7" evidence="2"/>
<dbReference type="NCBIfam" id="TIGR01443">
    <property type="entry name" value="intein_Cterm"/>
    <property type="match status" value="1"/>
</dbReference>
<dbReference type="NCBIfam" id="TIGR00594">
    <property type="entry name" value="polc"/>
    <property type="match status" value="1"/>
</dbReference>
<dbReference type="InterPro" id="IPR030934">
    <property type="entry name" value="Intein_C"/>
</dbReference>
<evidence type="ECO:0000256" key="8">
    <source>
        <dbReference type="ARBA" id="ARBA00022813"/>
    </source>
</evidence>
<dbReference type="InterPro" id="IPR011708">
    <property type="entry name" value="DNA_pol3_alpha_NTPase_dom"/>
</dbReference>
<dbReference type="InterPro" id="IPR004042">
    <property type="entry name" value="Intein_endonuc_central"/>
</dbReference>
<dbReference type="GO" id="GO:0005737">
    <property type="term" value="C:cytoplasm"/>
    <property type="evidence" value="ECO:0007669"/>
    <property type="project" value="UniProtKB-SubCell"/>
</dbReference>
<dbReference type="GO" id="GO:0003676">
    <property type="term" value="F:nucleic acid binding"/>
    <property type="evidence" value="ECO:0007669"/>
    <property type="project" value="InterPro"/>
</dbReference>
<feature type="region of interest" description="Disordered" evidence="12">
    <location>
        <begin position="1620"/>
        <end position="1640"/>
    </location>
</feature>
<evidence type="ECO:0000256" key="9">
    <source>
        <dbReference type="ARBA" id="ARBA00022932"/>
    </source>
</evidence>
<accession>A0A850R2D7</accession>
<dbReference type="Gene3D" id="3.20.20.140">
    <property type="entry name" value="Metal-dependent hydrolases"/>
    <property type="match status" value="1"/>
</dbReference>
<dbReference type="EMBL" id="JABZEO010000003">
    <property type="protein sequence ID" value="NVZ08789.1"/>
    <property type="molecule type" value="Genomic_DNA"/>
</dbReference>
<comment type="caution">
    <text evidence="14">The sequence shown here is derived from an EMBL/GenBank/DDBJ whole genome shotgun (WGS) entry which is preliminary data.</text>
</comment>
<dbReference type="InterPro" id="IPR003586">
    <property type="entry name" value="Hint_dom_C"/>
</dbReference>
<dbReference type="NCBIfam" id="TIGR01445">
    <property type="entry name" value="intein_Nterm"/>
    <property type="match status" value="1"/>
</dbReference>
<dbReference type="InterPro" id="IPR003141">
    <property type="entry name" value="Pol/His_phosphatase_N"/>
</dbReference>
<dbReference type="GO" id="GO:0003887">
    <property type="term" value="F:DNA-directed DNA polymerase activity"/>
    <property type="evidence" value="ECO:0007669"/>
    <property type="project" value="UniProtKB-KW"/>
</dbReference>
<dbReference type="PANTHER" id="PTHR32294">
    <property type="entry name" value="DNA POLYMERASE III SUBUNIT ALPHA"/>
    <property type="match status" value="1"/>
</dbReference>
<feature type="domain" description="DOD-type homing endonuclease" evidence="13">
    <location>
        <begin position="867"/>
        <end position="1023"/>
    </location>
</feature>
<dbReference type="Gene3D" id="1.10.10.1600">
    <property type="entry name" value="Bacterial DNA polymerase III alpha subunit, thumb domain"/>
    <property type="match status" value="1"/>
</dbReference>
<dbReference type="CDD" id="cd00081">
    <property type="entry name" value="Hint"/>
    <property type="match status" value="2"/>
</dbReference>
<comment type="catalytic activity">
    <reaction evidence="11">
        <text>DNA(n) + a 2'-deoxyribonucleoside 5'-triphosphate = DNA(n+1) + diphosphate</text>
        <dbReference type="Rhea" id="RHEA:22508"/>
        <dbReference type="Rhea" id="RHEA-COMP:17339"/>
        <dbReference type="Rhea" id="RHEA-COMP:17340"/>
        <dbReference type="ChEBI" id="CHEBI:33019"/>
        <dbReference type="ChEBI" id="CHEBI:61560"/>
        <dbReference type="ChEBI" id="CHEBI:173112"/>
        <dbReference type="EC" id="2.7.7.7"/>
    </reaction>
</comment>
<dbReference type="Pfam" id="PF17657">
    <property type="entry name" value="DNA_pol3_finger"/>
    <property type="match status" value="1"/>
</dbReference>